<dbReference type="OrthoDB" id="8963682at2759"/>
<feature type="region of interest" description="Disordered" evidence="1">
    <location>
        <begin position="128"/>
        <end position="179"/>
    </location>
</feature>
<accession>A0A3N0Z9H7</accession>
<keyword evidence="3" id="KW-1185">Reference proteome</keyword>
<evidence type="ECO:0000256" key="1">
    <source>
        <dbReference type="SAM" id="MobiDB-lite"/>
    </source>
</evidence>
<feature type="region of interest" description="Disordered" evidence="1">
    <location>
        <begin position="195"/>
        <end position="214"/>
    </location>
</feature>
<reference evidence="2 3" key="1">
    <citation type="submission" date="2018-10" db="EMBL/GenBank/DDBJ databases">
        <title>Genome assembly for a Yunnan-Guizhou Plateau 3E fish, Anabarilius grahami (Regan), and its evolutionary and genetic applications.</title>
        <authorList>
            <person name="Jiang W."/>
        </authorList>
    </citation>
    <scope>NUCLEOTIDE SEQUENCE [LARGE SCALE GENOMIC DNA]</scope>
    <source>
        <strain evidence="2">AG-KIZ</strain>
        <tissue evidence="2">Muscle</tissue>
    </source>
</reference>
<comment type="caution">
    <text evidence="2">The sequence shown here is derived from an EMBL/GenBank/DDBJ whole genome shotgun (WGS) entry which is preliminary data.</text>
</comment>
<dbReference type="EMBL" id="RJVU01002272">
    <property type="protein sequence ID" value="ROL55100.1"/>
    <property type="molecule type" value="Genomic_DNA"/>
</dbReference>
<feature type="compositionally biased region" description="Basic residues" evidence="1">
    <location>
        <begin position="156"/>
        <end position="167"/>
    </location>
</feature>
<proteinExistence type="predicted"/>
<feature type="compositionally biased region" description="Low complexity" evidence="1">
    <location>
        <begin position="259"/>
        <end position="304"/>
    </location>
</feature>
<feature type="region of interest" description="Disordered" evidence="1">
    <location>
        <begin position="251"/>
        <end position="317"/>
    </location>
</feature>
<dbReference type="AlphaFoldDB" id="A0A3N0Z9H7"/>
<evidence type="ECO:0000313" key="3">
    <source>
        <dbReference type="Proteomes" id="UP000281406"/>
    </source>
</evidence>
<protein>
    <submittedName>
        <fullName evidence="2">Uncharacterized protein</fullName>
    </submittedName>
</protein>
<feature type="compositionally biased region" description="Pro residues" evidence="1">
    <location>
        <begin position="397"/>
        <end position="406"/>
    </location>
</feature>
<organism evidence="2 3">
    <name type="scientific">Anabarilius grahami</name>
    <name type="common">Kanglang fish</name>
    <name type="synonym">Barilius grahami</name>
    <dbReference type="NCBI Taxonomy" id="495550"/>
    <lineage>
        <taxon>Eukaryota</taxon>
        <taxon>Metazoa</taxon>
        <taxon>Chordata</taxon>
        <taxon>Craniata</taxon>
        <taxon>Vertebrata</taxon>
        <taxon>Euteleostomi</taxon>
        <taxon>Actinopterygii</taxon>
        <taxon>Neopterygii</taxon>
        <taxon>Teleostei</taxon>
        <taxon>Ostariophysi</taxon>
        <taxon>Cypriniformes</taxon>
        <taxon>Xenocyprididae</taxon>
        <taxon>Xenocypridinae</taxon>
        <taxon>Xenocypridinae incertae sedis</taxon>
        <taxon>Anabarilius</taxon>
    </lineage>
</organism>
<feature type="region of interest" description="Disordered" evidence="1">
    <location>
        <begin position="352"/>
        <end position="413"/>
    </location>
</feature>
<name>A0A3N0Z9H7_ANAGA</name>
<gene>
    <name evidence="2" type="ORF">DPX16_0795</name>
</gene>
<sequence length="433" mass="46174">MGLFLVSEIPVSPVPPKPCTPSDRLCGFLQDGRSLERYVEEFVELAYLANWPDAPLNGCFLAGLDENTIRFKEPACYFSLVEAINLTLFLNCSKFVIEEVLDKSCYPRSASPETQVAWPVRQSPFSSAYPSSERSSGVLPDPNPPMANEKSSAGPRRPKKKIKKAAKRPQSPEFSASVQPQFPEFSAAEQPELHVKPAASEPSQRKDDWFIDFFTDPAPSPLDHAPVLTEPAPVPVGLLIDFEGMDWTPFPDPSPALVEPAPALTEPSPATAEPAPALAEPAPAAAAKPAPATAKPAPTAAEPTPAAPKPNSAGVPTSCHEPFQVPLSLPKKFFWGGRVPVGGKDGCVLDGGGLGDLPWQPTAPDPPWPSSAPDQPWPPTAPDLPWPSSAPDTPCLPTAPDPPWPSTAPAMTARDHRLALETSAPVCTPRTCL</sequence>
<evidence type="ECO:0000313" key="2">
    <source>
        <dbReference type="EMBL" id="ROL55100.1"/>
    </source>
</evidence>
<dbReference type="Proteomes" id="UP000281406">
    <property type="component" value="Unassembled WGS sequence"/>
</dbReference>
<feature type="compositionally biased region" description="Pro residues" evidence="1">
    <location>
        <begin position="361"/>
        <end position="385"/>
    </location>
</feature>